<protein>
    <recommendedName>
        <fullName evidence="4">Protein kinase domain-containing protein</fullName>
    </recommendedName>
</protein>
<dbReference type="InterPro" id="IPR011009">
    <property type="entry name" value="Kinase-like_dom_sf"/>
</dbReference>
<evidence type="ECO:0000256" key="2">
    <source>
        <dbReference type="ARBA" id="ARBA00022741"/>
    </source>
</evidence>
<gene>
    <name evidence="5" type="ORF">TRUGW13939_11723</name>
</gene>
<organism evidence="5 6">
    <name type="scientific">Talaromyces rugulosus</name>
    <name type="common">Penicillium rugulosum</name>
    <dbReference type="NCBI Taxonomy" id="121627"/>
    <lineage>
        <taxon>Eukaryota</taxon>
        <taxon>Fungi</taxon>
        <taxon>Dikarya</taxon>
        <taxon>Ascomycota</taxon>
        <taxon>Pezizomycotina</taxon>
        <taxon>Eurotiomycetes</taxon>
        <taxon>Eurotiomycetidae</taxon>
        <taxon>Eurotiales</taxon>
        <taxon>Trichocomaceae</taxon>
        <taxon>Talaromyces</taxon>
        <taxon>Talaromyces sect. Islandici</taxon>
    </lineage>
</organism>
<dbReference type="KEGG" id="trg:TRUGW13939_11723"/>
<dbReference type="GeneID" id="55999200"/>
<dbReference type="EMBL" id="CP055903">
    <property type="protein sequence ID" value="QKX64548.1"/>
    <property type="molecule type" value="Genomic_DNA"/>
</dbReference>
<keyword evidence="2" id="KW-0547">Nucleotide-binding</keyword>
<evidence type="ECO:0000259" key="4">
    <source>
        <dbReference type="PROSITE" id="PS50011"/>
    </source>
</evidence>
<dbReference type="Gene3D" id="1.10.510.10">
    <property type="entry name" value="Transferase(Phosphotransferase) domain 1"/>
    <property type="match status" value="1"/>
</dbReference>
<dbReference type="PANTHER" id="PTHR24055">
    <property type="entry name" value="MITOGEN-ACTIVATED PROTEIN KINASE"/>
    <property type="match status" value="1"/>
</dbReference>
<dbReference type="InterPro" id="IPR000719">
    <property type="entry name" value="Prot_kinase_dom"/>
</dbReference>
<keyword evidence="1" id="KW-0723">Serine/threonine-protein kinase</keyword>
<dbReference type="SUPFAM" id="SSF56112">
    <property type="entry name" value="Protein kinase-like (PK-like)"/>
    <property type="match status" value="1"/>
</dbReference>
<dbReference type="Pfam" id="PF00069">
    <property type="entry name" value="Pkinase"/>
    <property type="match status" value="1"/>
</dbReference>
<keyword evidence="3" id="KW-0067">ATP-binding</keyword>
<dbReference type="InterPro" id="IPR050117">
    <property type="entry name" value="MAPK"/>
</dbReference>
<keyword evidence="1" id="KW-0808">Transferase</keyword>
<dbReference type="RefSeq" id="XP_035350721.1">
    <property type="nucleotide sequence ID" value="XM_035494828.1"/>
</dbReference>
<reference evidence="6" key="1">
    <citation type="submission" date="2020-06" db="EMBL/GenBank/DDBJ databases">
        <title>A chromosome-scale genome assembly of Talaromyces rugulosus W13939.</title>
        <authorList>
            <person name="Wang B."/>
            <person name="Guo L."/>
            <person name="Ye K."/>
            <person name="Wang L."/>
        </authorList>
    </citation>
    <scope>NUCLEOTIDE SEQUENCE [LARGE SCALE GENOMIC DNA]</scope>
    <source>
        <strain evidence="6">W13939</strain>
    </source>
</reference>
<keyword evidence="6" id="KW-1185">Reference proteome</keyword>
<sequence length="299" mass="33130">MTRPIYELLANGQKIIIPGRRGSYLITQSLKENVFKAHIDGTSIPVMVKTPAHPVLYEREASVYEFDCIKRSPYIRSQREVTENNQCMVFEWMGCDLWSLRNKQQSSNSLFLKTVASSVLNALVAFLDMDGNGAAVHTDVNPNNILVSEASSASPSVKLADLEGLIPAGEHREHRLQGFSIRAPEIWMGHAPSSACDVWSLGLAHFISGRPLFGVADVNFKVSSVPLATSQAACSIAKIIQLIGSISRHESPQFSKEFDLAERLVEQKTLPMTPLEEELCNRQVERGGQQQSKHWNTLG</sequence>
<dbReference type="Proteomes" id="UP000509510">
    <property type="component" value="Chromosome VI"/>
</dbReference>
<dbReference type="PROSITE" id="PS50011">
    <property type="entry name" value="PROTEIN_KINASE_DOM"/>
    <property type="match status" value="1"/>
</dbReference>
<feature type="domain" description="Protein kinase" evidence="4">
    <location>
        <begin position="1"/>
        <end position="299"/>
    </location>
</feature>
<proteinExistence type="predicted"/>
<dbReference type="GO" id="GO:0004674">
    <property type="term" value="F:protein serine/threonine kinase activity"/>
    <property type="evidence" value="ECO:0007669"/>
    <property type="project" value="UniProtKB-KW"/>
</dbReference>
<dbReference type="AlphaFoldDB" id="A0A7H8REV1"/>
<evidence type="ECO:0000313" key="5">
    <source>
        <dbReference type="EMBL" id="QKX64548.1"/>
    </source>
</evidence>
<evidence type="ECO:0000256" key="3">
    <source>
        <dbReference type="ARBA" id="ARBA00022840"/>
    </source>
</evidence>
<keyword evidence="1" id="KW-0418">Kinase</keyword>
<evidence type="ECO:0000256" key="1">
    <source>
        <dbReference type="ARBA" id="ARBA00022527"/>
    </source>
</evidence>
<name>A0A7H8REV1_TALRU</name>
<evidence type="ECO:0000313" key="6">
    <source>
        <dbReference type="Proteomes" id="UP000509510"/>
    </source>
</evidence>
<dbReference type="GO" id="GO:0005524">
    <property type="term" value="F:ATP binding"/>
    <property type="evidence" value="ECO:0007669"/>
    <property type="project" value="UniProtKB-KW"/>
</dbReference>
<accession>A0A7H8REV1</accession>
<dbReference type="SMART" id="SM00220">
    <property type="entry name" value="S_TKc"/>
    <property type="match status" value="1"/>
</dbReference>
<dbReference type="OrthoDB" id="5979581at2759"/>